<keyword evidence="8" id="KW-1185">Reference proteome</keyword>
<dbReference type="OrthoDB" id="2017497at2759"/>
<proteinExistence type="predicted"/>
<dbReference type="GO" id="GO:0070941">
    <property type="term" value="P:eisosome assembly"/>
    <property type="evidence" value="ECO:0007669"/>
    <property type="project" value="TreeGrafter"/>
</dbReference>
<feature type="non-terminal residue" evidence="7">
    <location>
        <position position="182"/>
    </location>
</feature>
<dbReference type="GO" id="GO:0005886">
    <property type="term" value="C:plasma membrane"/>
    <property type="evidence" value="ECO:0007669"/>
    <property type="project" value="TreeGrafter"/>
</dbReference>
<keyword evidence="4 5" id="KW-0472">Membrane</keyword>
<dbReference type="EMBL" id="MU006572">
    <property type="protein sequence ID" value="KAF2747522.1"/>
    <property type="molecule type" value="Genomic_DNA"/>
</dbReference>
<comment type="subcellular location">
    <subcellularLocation>
        <location evidence="1">Membrane</location>
        <topology evidence="1">Multi-pass membrane protein</topology>
    </subcellularLocation>
</comment>
<feature type="domain" description="MARVEL" evidence="6">
    <location>
        <begin position="12"/>
        <end position="174"/>
    </location>
</feature>
<accession>A0A6A6VA86</accession>
<keyword evidence="2 5" id="KW-0812">Transmembrane</keyword>
<evidence type="ECO:0000256" key="5">
    <source>
        <dbReference type="SAM" id="Phobius"/>
    </source>
</evidence>
<dbReference type="InterPro" id="IPR008253">
    <property type="entry name" value="Marvel"/>
</dbReference>
<evidence type="ECO:0000313" key="8">
    <source>
        <dbReference type="Proteomes" id="UP000799440"/>
    </source>
</evidence>
<dbReference type="InterPro" id="IPR052649">
    <property type="entry name" value="NCE102-like"/>
</dbReference>
<evidence type="ECO:0000256" key="2">
    <source>
        <dbReference type="ARBA" id="ARBA00022692"/>
    </source>
</evidence>
<gene>
    <name evidence="7" type="ORF">M011DRAFT_423197</name>
</gene>
<dbReference type="GO" id="GO:0032126">
    <property type="term" value="C:eisosome"/>
    <property type="evidence" value="ECO:0007669"/>
    <property type="project" value="TreeGrafter"/>
</dbReference>
<feature type="transmembrane region" description="Helical" evidence="5">
    <location>
        <begin position="46"/>
        <end position="69"/>
    </location>
</feature>
<sequence length="182" mass="19389">MMGFATTSPVLNFVLRGTQILFAIVIIGLSVDLIRGHKVGSLPNSLGFSAFVGGLSILAGILGLAATWIDGLNSLVGVGIDAIVALVNIAGGILLATKVGGANCGQKTDDNWYKLSRIDILNGGCDKNLKDEEVCWYWHDSGANFAKMNTRCHQSKADFVFMFLVAAALIASALITYLRVRR</sequence>
<dbReference type="PANTHER" id="PTHR28165:SF2">
    <property type="entry name" value="MARVEL DOMAIN-CONTAINING PROTEIN"/>
    <property type="match status" value="1"/>
</dbReference>
<keyword evidence="3 5" id="KW-1133">Transmembrane helix</keyword>
<dbReference type="AlphaFoldDB" id="A0A6A6VA86"/>
<feature type="transmembrane region" description="Helical" evidence="5">
    <location>
        <begin position="75"/>
        <end position="97"/>
    </location>
</feature>
<dbReference type="GO" id="GO:0072659">
    <property type="term" value="P:protein localization to plasma membrane"/>
    <property type="evidence" value="ECO:0007669"/>
    <property type="project" value="TreeGrafter"/>
</dbReference>
<evidence type="ECO:0000259" key="6">
    <source>
        <dbReference type="Pfam" id="PF01284"/>
    </source>
</evidence>
<evidence type="ECO:0000313" key="7">
    <source>
        <dbReference type="EMBL" id="KAF2747522.1"/>
    </source>
</evidence>
<evidence type="ECO:0000256" key="1">
    <source>
        <dbReference type="ARBA" id="ARBA00004141"/>
    </source>
</evidence>
<dbReference type="Proteomes" id="UP000799440">
    <property type="component" value="Unassembled WGS sequence"/>
</dbReference>
<feature type="transmembrane region" description="Helical" evidence="5">
    <location>
        <begin position="157"/>
        <end position="178"/>
    </location>
</feature>
<reference evidence="7" key="1">
    <citation type="journal article" date="2020" name="Stud. Mycol.">
        <title>101 Dothideomycetes genomes: a test case for predicting lifestyles and emergence of pathogens.</title>
        <authorList>
            <person name="Haridas S."/>
            <person name="Albert R."/>
            <person name="Binder M."/>
            <person name="Bloem J."/>
            <person name="Labutti K."/>
            <person name="Salamov A."/>
            <person name="Andreopoulos B."/>
            <person name="Baker S."/>
            <person name="Barry K."/>
            <person name="Bills G."/>
            <person name="Bluhm B."/>
            <person name="Cannon C."/>
            <person name="Castanera R."/>
            <person name="Culley D."/>
            <person name="Daum C."/>
            <person name="Ezra D."/>
            <person name="Gonzalez J."/>
            <person name="Henrissat B."/>
            <person name="Kuo A."/>
            <person name="Liang C."/>
            <person name="Lipzen A."/>
            <person name="Lutzoni F."/>
            <person name="Magnuson J."/>
            <person name="Mondo S."/>
            <person name="Nolan M."/>
            <person name="Ohm R."/>
            <person name="Pangilinan J."/>
            <person name="Park H.-J."/>
            <person name="Ramirez L."/>
            <person name="Alfaro M."/>
            <person name="Sun H."/>
            <person name="Tritt A."/>
            <person name="Yoshinaga Y."/>
            <person name="Zwiers L.-H."/>
            <person name="Turgeon B."/>
            <person name="Goodwin S."/>
            <person name="Spatafora J."/>
            <person name="Crous P."/>
            <person name="Grigoriev I."/>
        </authorList>
    </citation>
    <scope>NUCLEOTIDE SEQUENCE</scope>
    <source>
        <strain evidence="7">CBS 119925</strain>
    </source>
</reference>
<protein>
    <recommendedName>
        <fullName evidence="6">MARVEL domain-containing protein</fullName>
    </recommendedName>
</protein>
<dbReference type="PANTHER" id="PTHR28165">
    <property type="entry name" value="NON-CLASSICAL EXPORT PROTEIN 2-RELATED"/>
    <property type="match status" value="1"/>
</dbReference>
<evidence type="ECO:0000256" key="4">
    <source>
        <dbReference type="ARBA" id="ARBA00023136"/>
    </source>
</evidence>
<organism evidence="7 8">
    <name type="scientific">Sporormia fimetaria CBS 119925</name>
    <dbReference type="NCBI Taxonomy" id="1340428"/>
    <lineage>
        <taxon>Eukaryota</taxon>
        <taxon>Fungi</taxon>
        <taxon>Dikarya</taxon>
        <taxon>Ascomycota</taxon>
        <taxon>Pezizomycotina</taxon>
        <taxon>Dothideomycetes</taxon>
        <taxon>Pleosporomycetidae</taxon>
        <taxon>Pleosporales</taxon>
        <taxon>Sporormiaceae</taxon>
        <taxon>Sporormia</taxon>
    </lineage>
</organism>
<feature type="transmembrane region" description="Helical" evidence="5">
    <location>
        <begin position="13"/>
        <end position="34"/>
    </location>
</feature>
<name>A0A6A6VA86_9PLEO</name>
<dbReference type="Pfam" id="PF01284">
    <property type="entry name" value="MARVEL"/>
    <property type="match status" value="1"/>
</dbReference>
<evidence type="ECO:0000256" key="3">
    <source>
        <dbReference type="ARBA" id="ARBA00022989"/>
    </source>
</evidence>